<dbReference type="GO" id="GO:0003700">
    <property type="term" value="F:DNA-binding transcription factor activity"/>
    <property type="evidence" value="ECO:0007669"/>
    <property type="project" value="InterPro"/>
</dbReference>
<keyword evidence="2" id="KW-0805">Transcription regulation</keyword>
<dbReference type="InterPro" id="IPR036388">
    <property type="entry name" value="WH-like_DNA-bd_sf"/>
</dbReference>
<evidence type="ECO:0000256" key="3">
    <source>
        <dbReference type="ARBA" id="ARBA00023125"/>
    </source>
</evidence>
<organism evidence="6 7">
    <name type="scientific">Nitrincola tapanii</name>
    <dbReference type="NCBI Taxonomy" id="1708751"/>
    <lineage>
        <taxon>Bacteria</taxon>
        <taxon>Pseudomonadati</taxon>
        <taxon>Pseudomonadota</taxon>
        <taxon>Gammaproteobacteria</taxon>
        <taxon>Oceanospirillales</taxon>
        <taxon>Oceanospirillaceae</taxon>
        <taxon>Nitrincola</taxon>
    </lineage>
</organism>
<dbReference type="InterPro" id="IPR000847">
    <property type="entry name" value="LysR_HTH_N"/>
</dbReference>
<dbReference type="PANTHER" id="PTHR30537">
    <property type="entry name" value="HTH-TYPE TRANSCRIPTIONAL REGULATOR"/>
    <property type="match status" value="1"/>
</dbReference>
<evidence type="ECO:0000256" key="4">
    <source>
        <dbReference type="ARBA" id="ARBA00023163"/>
    </source>
</evidence>
<dbReference type="AlphaFoldDB" id="A0A5A9W3U4"/>
<dbReference type="Pfam" id="PF00126">
    <property type="entry name" value="HTH_1"/>
    <property type="match status" value="1"/>
</dbReference>
<name>A0A5A9W3U4_9GAMM</name>
<dbReference type="OrthoDB" id="9815676at2"/>
<dbReference type="PANTHER" id="PTHR30537:SF5">
    <property type="entry name" value="HTH-TYPE TRANSCRIPTIONAL ACTIVATOR TTDR-RELATED"/>
    <property type="match status" value="1"/>
</dbReference>
<dbReference type="PROSITE" id="PS50931">
    <property type="entry name" value="HTH_LYSR"/>
    <property type="match status" value="1"/>
</dbReference>
<sequence>MLDRFTSMRVFEQAATRGSLSAAARHLGISPTMATKHIDALEARFGVKLLHRTTRQLTLTDAGSEYLQACQRILQELDEAESEIQAQRHDAVGRLRMNVPLSFGTRFIAPLLPNFSRRYPLIEIELGLSDQQQNLLQDRWDLIIRIGHLVDSSLKARRLGNCPMKVCASPDYLQKHGIPRRVEELSGHNCLSYTLSPLQGNGSWLFGVGGEIKVPVKGNLQADNGDALLAAAIHGQGVIYQPNFIVSDALANQSLVALELDHPLVDLGGLHVLFAPDRRLPLKVRAMIDYLVEVFSDTNHDV</sequence>
<dbReference type="Pfam" id="PF03466">
    <property type="entry name" value="LysR_substrate"/>
    <property type="match status" value="1"/>
</dbReference>
<comment type="similarity">
    <text evidence="1">Belongs to the LysR transcriptional regulatory family.</text>
</comment>
<evidence type="ECO:0000313" key="6">
    <source>
        <dbReference type="EMBL" id="KAA0875193.1"/>
    </source>
</evidence>
<dbReference type="CDD" id="cd08422">
    <property type="entry name" value="PBP2_CrgA_like"/>
    <property type="match status" value="1"/>
</dbReference>
<keyword evidence="3" id="KW-0238">DNA-binding</keyword>
<dbReference type="InterPro" id="IPR058163">
    <property type="entry name" value="LysR-type_TF_proteobact-type"/>
</dbReference>
<accession>A0A5A9W3U4</accession>
<dbReference type="InterPro" id="IPR005119">
    <property type="entry name" value="LysR_subst-bd"/>
</dbReference>
<dbReference type="GO" id="GO:0006351">
    <property type="term" value="P:DNA-templated transcription"/>
    <property type="evidence" value="ECO:0007669"/>
    <property type="project" value="TreeGrafter"/>
</dbReference>
<reference evidence="6 7" key="1">
    <citation type="submission" date="2019-03" db="EMBL/GenBank/DDBJ databases">
        <title>Nitrincola sp. nov. isolated from an Indian soda lake.</title>
        <authorList>
            <person name="Joshi A."/>
            <person name="Thite S.V."/>
            <person name="Joseph N."/>
            <person name="Dhotre D."/>
            <person name="Moorthy M."/>
            <person name="Shouche Y.S."/>
        </authorList>
    </citation>
    <scope>NUCLEOTIDE SEQUENCE [LARGE SCALE GENOMIC DNA]</scope>
    <source>
        <strain evidence="6 7">MEB193</strain>
    </source>
</reference>
<keyword evidence="7" id="KW-1185">Reference proteome</keyword>
<dbReference type="Gene3D" id="1.10.10.10">
    <property type="entry name" value="Winged helix-like DNA-binding domain superfamily/Winged helix DNA-binding domain"/>
    <property type="match status" value="1"/>
</dbReference>
<feature type="domain" description="HTH lysR-type" evidence="5">
    <location>
        <begin position="3"/>
        <end position="60"/>
    </location>
</feature>
<evidence type="ECO:0000259" key="5">
    <source>
        <dbReference type="PROSITE" id="PS50931"/>
    </source>
</evidence>
<dbReference type="FunFam" id="1.10.10.10:FF:000001">
    <property type="entry name" value="LysR family transcriptional regulator"/>
    <property type="match status" value="1"/>
</dbReference>
<dbReference type="Gene3D" id="3.40.190.290">
    <property type="match status" value="1"/>
</dbReference>
<comment type="caution">
    <text evidence="6">The sequence shown here is derived from an EMBL/GenBank/DDBJ whole genome shotgun (WGS) entry which is preliminary data.</text>
</comment>
<dbReference type="InterPro" id="IPR036390">
    <property type="entry name" value="WH_DNA-bd_sf"/>
</dbReference>
<proteinExistence type="inferred from homology"/>
<gene>
    <name evidence="6" type="ORF">E1H14_06280</name>
</gene>
<dbReference type="Proteomes" id="UP000325302">
    <property type="component" value="Unassembled WGS sequence"/>
</dbReference>
<evidence type="ECO:0000256" key="1">
    <source>
        <dbReference type="ARBA" id="ARBA00009437"/>
    </source>
</evidence>
<protein>
    <submittedName>
        <fullName evidence="6">LysR family transcriptional regulator</fullName>
    </submittedName>
</protein>
<evidence type="ECO:0000313" key="7">
    <source>
        <dbReference type="Proteomes" id="UP000325302"/>
    </source>
</evidence>
<dbReference type="SUPFAM" id="SSF46785">
    <property type="entry name" value="Winged helix' DNA-binding domain"/>
    <property type="match status" value="1"/>
</dbReference>
<dbReference type="EMBL" id="SMRS01000004">
    <property type="protein sequence ID" value="KAA0875193.1"/>
    <property type="molecule type" value="Genomic_DNA"/>
</dbReference>
<keyword evidence="4" id="KW-0804">Transcription</keyword>
<dbReference type="SUPFAM" id="SSF53850">
    <property type="entry name" value="Periplasmic binding protein-like II"/>
    <property type="match status" value="1"/>
</dbReference>
<dbReference type="GO" id="GO:0043565">
    <property type="term" value="F:sequence-specific DNA binding"/>
    <property type="evidence" value="ECO:0007669"/>
    <property type="project" value="TreeGrafter"/>
</dbReference>
<evidence type="ECO:0000256" key="2">
    <source>
        <dbReference type="ARBA" id="ARBA00023015"/>
    </source>
</evidence>